<reference evidence="1 2" key="1">
    <citation type="submission" date="2017-12" db="EMBL/GenBank/DDBJ databases">
        <title>Comparative genomics of Botrytis spp.</title>
        <authorList>
            <person name="Valero-Jimenez C.A."/>
            <person name="Tapia P."/>
            <person name="Veloso J."/>
            <person name="Silva-Moreno E."/>
            <person name="Staats M."/>
            <person name="Valdes J.H."/>
            <person name="Van Kan J.A.L."/>
        </authorList>
    </citation>
    <scope>NUCLEOTIDE SEQUENCE [LARGE SCALE GENOMIC DNA]</scope>
    <source>
        <strain evidence="1 2">MUCL3349</strain>
    </source>
</reference>
<dbReference type="Proteomes" id="UP000297280">
    <property type="component" value="Unassembled WGS sequence"/>
</dbReference>
<comment type="caution">
    <text evidence="1">The sequence shown here is derived from an EMBL/GenBank/DDBJ whole genome shotgun (WGS) entry which is preliminary data.</text>
</comment>
<gene>
    <name evidence="1" type="ORF">BPOR_0002g00270</name>
</gene>
<organism evidence="1 2">
    <name type="scientific">Botrytis porri</name>
    <dbReference type="NCBI Taxonomy" id="87229"/>
    <lineage>
        <taxon>Eukaryota</taxon>
        <taxon>Fungi</taxon>
        <taxon>Dikarya</taxon>
        <taxon>Ascomycota</taxon>
        <taxon>Pezizomycotina</taxon>
        <taxon>Leotiomycetes</taxon>
        <taxon>Helotiales</taxon>
        <taxon>Sclerotiniaceae</taxon>
        <taxon>Botrytis</taxon>
    </lineage>
</organism>
<evidence type="ECO:0000313" key="2">
    <source>
        <dbReference type="Proteomes" id="UP000297280"/>
    </source>
</evidence>
<protein>
    <submittedName>
        <fullName evidence="1">Uncharacterized protein</fullName>
    </submittedName>
</protein>
<name>A0A4Z1L6I9_9HELO</name>
<evidence type="ECO:0000313" key="1">
    <source>
        <dbReference type="EMBL" id="TGO92480.1"/>
    </source>
</evidence>
<dbReference type="AlphaFoldDB" id="A0A4Z1L6I9"/>
<dbReference type="EMBL" id="PQXO01000002">
    <property type="protein sequence ID" value="TGO92480.1"/>
    <property type="molecule type" value="Genomic_DNA"/>
</dbReference>
<sequence length="109" mass="12266">MVGKKEYLSVWSVFRTTDHNSMILSYGQSEYCNIIPEFFFSAPSELTTSTGHLRLGSHDCVLSRAEQGAETLHSMIRILSVSRNFTSTIMSMLDGTVDRVAIHLNVKQH</sequence>
<proteinExistence type="predicted"/>
<accession>A0A4Z1L6I9</accession>
<keyword evidence="2" id="KW-1185">Reference proteome</keyword>